<evidence type="ECO:0000313" key="5">
    <source>
        <dbReference type="Proteomes" id="UP000013315"/>
    </source>
</evidence>
<comment type="similarity">
    <text evidence="1">Belongs to the UPF0213 family.</text>
</comment>
<feature type="domain" description="GIY-YIG" evidence="3">
    <location>
        <begin position="41"/>
        <end position="116"/>
    </location>
</feature>
<comment type="caution">
    <text evidence="4">The sequence shown here is derived from an EMBL/GenBank/DDBJ whole genome shotgun (WGS) entry which is preliminary data.</text>
</comment>
<evidence type="ECO:0000259" key="3">
    <source>
        <dbReference type="PROSITE" id="PS50164"/>
    </source>
</evidence>
<dbReference type="PANTHER" id="PTHR34477:SF1">
    <property type="entry name" value="UPF0213 PROTEIN YHBQ"/>
    <property type="match status" value="1"/>
</dbReference>
<dbReference type="Pfam" id="PF01541">
    <property type="entry name" value="GIY-YIG"/>
    <property type="match status" value="1"/>
</dbReference>
<dbReference type="PANTHER" id="PTHR34477">
    <property type="entry name" value="UPF0213 PROTEIN YHBQ"/>
    <property type="match status" value="1"/>
</dbReference>
<dbReference type="SUPFAM" id="SSF82771">
    <property type="entry name" value="GIY-YIG endonuclease"/>
    <property type="match status" value="1"/>
</dbReference>
<dbReference type="EMBL" id="AQTU01000014">
    <property type="protein sequence ID" value="EOB32431.1"/>
    <property type="molecule type" value="Genomic_DNA"/>
</dbReference>
<proteinExistence type="inferred from homology"/>
<reference evidence="4 5" key="1">
    <citation type="submission" date="2013-04" db="EMBL/GenBank/DDBJ databases">
        <authorList>
            <person name="Ikryannikova L.N."/>
            <person name="Ilina E.N."/>
            <person name="Kostryukova E.S."/>
            <person name="Semashko T.A."/>
            <person name="Karpova I.Y.U."/>
            <person name="Larin A.K."/>
            <person name="Ischenko D.S."/>
            <person name="Alekseev D.G."/>
            <person name="Klimova E.A."/>
            <person name="Filimonova A.V."/>
            <person name="Savinova T.A."/>
            <person name="Filimonova O.Y.U."/>
            <person name="Dubovickaya V.A."/>
            <person name="Sidorenko S.V."/>
            <person name="Govorun V.M."/>
        </authorList>
    </citation>
    <scope>NUCLEOTIDE SEQUENCE [LARGE SCALE GENOMIC DNA]</scope>
    <source>
        <strain evidence="4 5">13/39</strain>
    </source>
</reference>
<dbReference type="PROSITE" id="PS50164">
    <property type="entry name" value="GIY_YIG"/>
    <property type="match status" value="1"/>
</dbReference>
<dbReference type="InterPro" id="IPR050190">
    <property type="entry name" value="UPF0213_domain"/>
</dbReference>
<organism evidence="4 5">
    <name type="scientific">Streptococcus mitis 13/39</name>
    <dbReference type="NCBI Taxonomy" id="1239793"/>
    <lineage>
        <taxon>Bacteria</taxon>
        <taxon>Bacillati</taxon>
        <taxon>Bacillota</taxon>
        <taxon>Bacilli</taxon>
        <taxon>Lactobacillales</taxon>
        <taxon>Streptococcaceae</taxon>
        <taxon>Streptococcus</taxon>
        <taxon>Streptococcus mitis group</taxon>
    </lineage>
</organism>
<evidence type="ECO:0000313" key="4">
    <source>
        <dbReference type="EMBL" id="EOB32431.1"/>
    </source>
</evidence>
<dbReference type="AlphaFoldDB" id="R0MBU4"/>
<dbReference type="InterPro" id="IPR000305">
    <property type="entry name" value="GIY-YIG_endonuc"/>
</dbReference>
<dbReference type="InterPro" id="IPR035901">
    <property type="entry name" value="GIY-YIG_endonuc_sf"/>
</dbReference>
<name>R0MBU4_STRMT</name>
<accession>R0MBU4</accession>
<evidence type="ECO:0000256" key="2">
    <source>
        <dbReference type="SAM" id="MobiDB-lite"/>
    </source>
</evidence>
<dbReference type="PATRIC" id="fig|1239793.3.peg.1129"/>
<dbReference type="Proteomes" id="UP000013315">
    <property type="component" value="Unassembled WGS sequence"/>
</dbReference>
<feature type="region of interest" description="Disordered" evidence="2">
    <location>
        <begin position="110"/>
        <end position="132"/>
    </location>
</feature>
<dbReference type="Gene3D" id="3.40.1440.10">
    <property type="entry name" value="GIY-YIG endonuclease"/>
    <property type="match status" value="1"/>
</dbReference>
<evidence type="ECO:0000256" key="1">
    <source>
        <dbReference type="ARBA" id="ARBA00007435"/>
    </source>
</evidence>
<gene>
    <name evidence="4" type="ORF">D065_05796</name>
</gene>
<dbReference type="CDD" id="cd10456">
    <property type="entry name" value="GIY-YIG_UPF0213"/>
    <property type="match status" value="1"/>
</dbReference>
<protein>
    <recommendedName>
        <fullName evidence="3">GIY-YIG domain-containing protein</fullName>
    </recommendedName>
</protein>
<sequence length="132" mass="15181">MLLIEAIKDGSTSGFKVLPPLIVHNDDALIRLNSKRFIMDHKAYMYVLECRDGSYYTGYTTDVKRRLAVHSSGKGAKYTRARLPVKLIYAQGFASKEEAMSAEALLKRKKRPQKEQFLSENQDRNLLSYFEE</sequence>